<evidence type="ECO:0000256" key="3">
    <source>
        <dbReference type="ARBA" id="ARBA00022989"/>
    </source>
</evidence>
<accession>A0A417Z6Y9</accession>
<evidence type="ECO:0000313" key="9">
    <source>
        <dbReference type="Proteomes" id="UP000285376"/>
    </source>
</evidence>
<feature type="transmembrane region" description="Helical" evidence="6">
    <location>
        <begin position="119"/>
        <end position="137"/>
    </location>
</feature>
<evidence type="ECO:0000313" key="8">
    <source>
        <dbReference type="EMBL" id="RHW46393.1"/>
    </source>
</evidence>
<evidence type="ECO:0000256" key="2">
    <source>
        <dbReference type="ARBA" id="ARBA00022692"/>
    </source>
</evidence>
<proteinExistence type="predicted"/>
<dbReference type="InterPro" id="IPR036249">
    <property type="entry name" value="Thioredoxin-like_sf"/>
</dbReference>
<name>A0A417Z6Y9_9MICO</name>
<comment type="subcellular location">
    <subcellularLocation>
        <location evidence="1">Membrane</location>
        <topology evidence="1">Multi-pass membrane protein</topology>
    </subcellularLocation>
</comment>
<dbReference type="Proteomes" id="UP000285376">
    <property type="component" value="Unassembled WGS sequence"/>
</dbReference>
<feature type="transmembrane region" description="Helical" evidence="6">
    <location>
        <begin position="51"/>
        <end position="70"/>
    </location>
</feature>
<evidence type="ECO:0000256" key="4">
    <source>
        <dbReference type="ARBA" id="ARBA00023136"/>
    </source>
</evidence>
<dbReference type="RefSeq" id="WP_118913077.1">
    <property type="nucleotide sequence ID" value="NZ_CBCRVH010000004.1"/>
</dbReference>
<reference evidence="8 9" key="1">
    <citation type="submission" date="2018-08" db="EMBL/GenBank/DDBJ databases">
        <title>Whole genome sequence analysis of Dermacoccus abyssi bacteria isolated from Deep Mariana trench Micromonospora spp reveals genes involved in the environmental adaptation and production of secondary metabolites.</title>
        <authorList>
            <person name="Abdel-Mageed W.M."/>
            <person name="Lehri B."/>
            <person name="Nouioui I."/>
            <person name="Goodfellow I."/>
            <person name="Jaspars M."/>
            <person name="Karlyshev A."/>
        </authorList>
    </citation>
    <scope>NUCLEOTIDE SEQUENCE [LARGE SCALE GENOMIC DNA]</scope>
    <source>
        <strain evidence="8 9">MT1.1</strain>
    </source>
</reference>
<dbReference type="Pfam" id="PF07291">
    <property type="entry name" value="MauE"/>
    <property type="match status" value="1"/>
</dbReference>
<dbReference type="UniPathway" id="UPA00895"/>
<evidence type="ECO:0000256" key="1">
    <source>
        <dbReference type="ARBA" id="ARBA00004141"/>
    </source>
</evidence>
<dbReference type="SUPFAM" id="SSF52833">
    <property type="entry name" value="Thioredoxin-like"/>
    <property type="match status" value="2"/>
</dbReference>
<dbReference type="AlphaFoldDB" id="A0A417Z6Y9"/>
<feature type="compositionally biased region" description="Low complexity" evidence="5">
    <location>
        <begin position="353"/>
        <end position="370"/>
    </location>
</feature>
<evidence type="ECO:0000256" key="5">
    <source>
        <dbReference type="SAM" id="MobiDB-lite"/>
    </source>
</evidence>
<gene>
    <name evidence="8" type="ORF">D1832_06080</name>
</gene>
<keyword evidence="4 6" id="KW-0472">Membrane</keyword>
<feature type="domain" description="Methylamine utilisation protein MauE" evidence="7">
    <location>
        <begin position="10"/>
        <end position="137"/>
    </location>
</feature>
<feature type="transmembrane region" description="Helical" evidence="6">
    <location>
        <begin position="157"/>
        <end position="174"/>
    </location>
</feature>
<sequence>MLSAVYDAPLTTAPLLLSLVLAASGVAKLVDRETVGEAFVSLRLPGVLTRLKAPTLLPFAELMLALALLVTSGALAVVVALVALAVFVAYLVVIVRALGFDEPVTCSCFGKLGLGTVDRFTAVRNAVLVALALVTLYDATRGRSVVARCADFDGEAWAWLLAVLVGIVLTWLIAGHRGGQEASAPSDAGDDYVRQPIPYAVLRTREDAGVTLREMAYSSPVLLLLVSPHCGSCLPVIERARTWQHKHENLRTVIVLSGDPDEPTGLQDEGDFDVMFDPSFEIGRLFAGGNPTAVLLGADGMLAGGAVSGKGNVLGLLDEISEELSAVEQPAADDDAAAENAPGASVTQTSLETPPARATPAPVVQSSPAPAVDDAADLPVTDTEVAETQDVVEDDEYVTRPTPYALFTDGTGTKVSLMDIGRAGPTVLLYVSTGCGSCKEVLNSVATWQASLRGVPIFCIVGHETEVEGLAPYGIEPNRALIDEPRAVATMMRLGTPSLFAIGPDEHLLAGPVSGQVDITATMEAIIGEVRAVRSEDAGDDQADNKPV</sequence>
<feature type="transmembrane region" description="Helical" evidence="6">
    <location>
        <begin position="77"/>
        <end position="99"/>
    </location>
</feature>
<feature type="region of interest" description="Disordered" evidence="5">
    <location>
        <begin position="329"/>
        <end position="370"/>
    </location>
</feature>
<evidence type="ECO:0000256" key="6">
    <source>
        <dbReference type="SAM" id="Phobius"/>
    </source>
</evidence>
<protein>
    <recommendedName>
        <fullName evidence="7">Methylamine utilisation protein MauE domain-containing protein</fullName>
    </recommendedName>
</protein>
<comment type="caution">
    <text evidence="8">The sequence shown here is derived from an EMBL/GenBank/DDBJ whole genome shotgun (WGS) entry which is preliminary data.</text>
</comment>
<dbReference type="EMBL" id="QWLM01000005">
    <property type="protein sequence ID" value="RHW46393.1"/>
    <property type="molecule type" value="Genomic_DNA"/>
</dbReference>
<keyword evidence="2 6" id="KW-0812">Transmembrane</keyword>
<dbReference type="GO" id="GO:0016020">
    <property type="term" value="C:membrane"/>
    <property type="evidence" value="ECO:0007669"/>
    <property type="project" value="UniProtKB-SubCell"/>
</dbReference>
<evidence type="ECO:0000259" key="7">
    <source>
        <dbReference type="Pfam" id="PF07291"/>
    </source>
</evidence>
<dbReference type="GO" id="GO:0030416">
    <property type="term" value="P:methylamine metabolic process"/>
    <property type="evidence" value="ECO:0007669"/>
    <property type="project" value="InterPro"/>
</dbReference>
<keyword evidence="3 6" id="KW-1133">Transmembrane helix</keyword>
<organism evidence="8 9">
    <name type="scientific">Dermacoccus abyssi</name>
    <dbReference type="NCBI Taxonomy" id="322596"/>
    <lineage>
        <taxon>Bacteria</taxon>
        <taxon>Bacillati</taxon>
        <taxon>Actinomycetota</taxon>
        <taxon>Actinomycetes</taxon>
        <taxon>Micrococcales</taxon>
        <taxon>Dermacoccaceae</taxon>
        <taxon>Dermacoccus</taxon>
    </lineage>
</organism>
<dbReference type="InterPro" id="IPR009908">
    <property type="entry name" value="Methylamine_util_MauE"/>
</dbReference>